<evidence type="ECO:0000256" key="9">
    <source>
        <dbReference type="RuleBase" id="RU365093"/>
    </source>
</evidence>
<feature type="transmembrane region" description="Helical" evidence="9">
    <location>
        <begin position="20"/>
        <end position="38"/>
    </location>
</feature>
<geneLocation type="plasmid" evidence="14">
    <name>pcme4a9i</name>
</geneLocation>
<feature type="coiled-coil region" evidence="10">
    <location>
        <begin position="155"/>
        <end position="193"/>
    </location>
</feature>
<evidence type="ECO:0000256" key="2">
    <source>
        <dbReference type="ARBA" id="ARBA00009477"/>
    </source>
</evidence>
<accession>A0A1Z1FGM4</accession>
<keyword evidence="7 9" id="KW-1133">Transmembrane helix</keyword>
<evidence type="ECO:0000256" key="7">
    <source>
        <dbReference type="ARBA" id="ARBA00022989"/>
    </source>
</evidence>
<dbReference type="Gene3D" id="2.40.50.100">
    <property type="match status" value="1"/>
</dbReference>
<keyword evidence="3 9" id="KW-0813">Transport</keyword>
<evidence type="ECO:0000256" key="10">
    <source>
        <dbReference type="SAM" id="Coils"/>
    </source>
</evidence>
<reference evidence="13 14" key="1">
    <citation type="submission" date="2017-01" db="EMBL/GenBank/DDBJ databases">
        <title>Complete genome sequence of esterase-producing bacterium Croceicoccus marinus E4A9.</title>
        <authorList>
            <person name="Wu Y.-H."/>
            <person name="Cheng H."/>
            <person name="Xu L."/>
            <person name="Huo Y.-Y."/>
            <person name="Wang C.-S."/>
            <person name="Xu X.-W."/>
        </authorList>
    </citation>
    <scope>NUCLEOTIDE SEQUENCE [LARGE SCALE GENOMIC DNA]</scope>
    <source>
        <strain evidence="13 14">E4A9</strain>
        <plasmid evidence="14">Plasmid pcme4a9i</plasmid>
    </source>
</reference>
<keyword evidence="10" id="KW-0175">Coiled coil</keyword>
<dbReference type="Proteomes" id="UP000195807">
    <property type="component" value="Plasmid pCME4A9I"/>
</dbReference>
<dbReference type="InterPro" id="IPR058781">
    <property type="entry name" value="HH_AprE-like"/>
</dbReference>
<evidence type="ECO:0000313" key="13">
    <source>
        <dbReference type="EMBL" id="ARU17857.1"/>
    </source>
</evidence>
<dbReference type="NCBIfam" id="TIGR01843">
    <property type="entry name" value="type_I_hlyD"/>
    <property type="match status" value="1"/>
</dbReference>
<dbReference type="InterPro" id="IPR050739">
    <property type="entry name" value="MFP"/>
</dbReference>
<dbReference type="InterPro" id="IPR010129">
    <property type="entry name" value="T1SS_HlyD"/>
</dbReference>
<organism evidence="13 14">
    <name type="scientific">Croceicoccus marinus</name>
    <dbReference type="NCBI Taxonomy" id="450378"/>
    <lineage>
        <taxon>Bacteria</taxon>
        <taxon>Pseudomonadati</taxon>
        <taxon>Pseudomonadota</taxon>
        <taxon>Alphaproteobacteria</taxon>
        <taxon>Sphingomonadales</taxon>
        <taxon>Erythrobacteraceae</taxon>
        <taxon>Croceicoccus</taxon>
    </lineage>
</organism>
<dbReference type="RefSeq" id="WP_066850168.1">
    <property type="nucleotide sequence ID" value="NZ_CP019603.1"/>
</dbReference>
<dbReference type="PANTHER" id="PTHR30386">
    <property type="entry name" value="MEMBRANE FUSION SUBUNIT OF EMRAB-TOLC MULTIDRUG EFFLUX PUMP"/>
    <property type="match status" value="1"/>
</dbReference>
<dbReference type="AlphaFoldDB" id="A0A1Z1FGM4"/>
<dbReference type="OrthoDB" id="9810980at2"/>
<protein>
    <recommendedName>
        <fullName evidence="9">Membrane fusion protein (MFP) family protein</fullName>
    </recommendedName>
</protein>
<comment type="subcellular location">
    <subcellularLocation>
        <location evidence="1 9">Cell inner membrane</location>
        <topology evidence="1 9">Single-pass membrane protein</topology>
    </subcellularLocation>
</comment>
<evidence type="ECO:0000256" key="3">
    <source>
        <dbReference type="ARBA" id="ARBA00022448"/>
    </source>
</evidence>
<evidence type="ECO:0000259" key="12">
    <source>
        <dbReference type="Pfam" id="PF26002"/>
    </source>
</evidence>
<keyword evidence="13" id="KW-0614">Plasmid</keyword>
<gene>
    <name evidence="13" type="ORF">A9D14_16100</name>
</gene>
<keyword evidence="8 9" id="KW-0472">Membrane</keyword>
<evidence type="ECO:0000256" key="4">
    <source>
        <dbReference type="ARBA" id="ARBA00022475"/>
    </source>
</evidence>
<keyword evidence="5 9" id="KW-0997">Cell inner membrane</keyword>
<dbReference type="PANTHER" id="PTHR30386:SF26">
    <property type="entry name" value="TRANSPORT PROTEIN COMB"/>
    <property type="match status" value="1"/>
</dbReference>
<dbReference type="GO" id="GO:0005886">
    <property type="term" value="C:plasma membrane"/>
    <property type="evidence" value="ECO:0007669"/>
    <property type="project" value="UniProtKB-SubCell"/>
</dbReference>
<evidence type="ECO:0000313" key="14">
    <source>
        <dbReference type="Proteomes" id="UP000195807"/>
    </source>
</evidence>
<dbReference type="Pfam" id="PF25994">
    <property type="entry name" value="HH_AprE"/>
    <property type="match status" value="1"/>
</dbReference>
<evidence type="ECO:0000256" key="6">
    <source>
        <dbReference type="ARBA" id="ARBA00022692"/>
    </source>
</evidence>
<comment type="similarity">
    <text evidence="2 9">Belongs to the membrane fusion protein (MFP) (TC 8.A.1) family.</text>
</comment>
<sequence>MTTLVEDRMANIAPARAANWLLYAVTGFVAVFLLWAAFAQLDVTVRGQGRVVPSSQLQVVSNLEGGVVEQILVSAGELVRQGAPLVRLDATETGSSLSAAEATSAALAARIARLEAEVAGRAPRFPVTGSPRLAEQVEIERSLYSSRQSDLASLTSAARARVAQAERAVAEAQAAAEARRENARAAREELELVRPLVESGVEPRLSLIQAESRASVAQSEVSAAAAGVTRAQSAVAEARASMSQQVQDWRSRAAAELAEARGELAAKREAQPALRGRVDRTVLRAPLSGRVNRVLVSTVGGSVAPGEPLVEIVPSDDSLMVQARIRPQDIGWVAIGQPARVNITAYDPTVYGGLPGEVVTISPDTTLDERTGESFYEVEVRTQAQAITDNAGRELPIGPGMTAEVSLIGEKRSVLSYILRPFTRLQQRAFTE</sequence>
<evidence type="ECO:0000256" key="8">
    <source>
        <dbReference type="ARBA" id="ARBA00023136"/>
    </source>
</evidence>
<keyword evidence="6 9" id="KW-0812">Transmembrane</keyword>
<evidence type="ECO:0000259" key="11">
    <source>
        <dbReference type="Pfam" id="PF25994"/>
    </source>
</evidence>
<dbReference type="GO" id="GO:0015031">
    <property type="term" value="P:protein transport"/>
    <property type="evidence" value="ECO:0007669"/>
    <property type="project" value="InterPro"/>
</dbReference>
<name>A0A1Z1FGM4_9SPHN</name>
<dbReference type="EMBL" id="CP019603">
    <property type="protein sequence ID" value="ARU17857.1"/>
    <property type="molecule type" value="Genomic_DNA"/>
</dbReference>
<keyword evidence="4 9" id="KW-1003">Cell membrane</keyword>
<feature type="domain" description="AprE-like beta-barrel" evidence="12">
    <location>
        <begin position="319"/>
        <end position="407"/>
    </location>
</feature>
<evidence type="ECO:0000256" key="1">
    <source>
        <dbReference type="ARBA" id="ARBA00004377"/>
    </source>
</evidence>
<dbReference type="PRINTS" id="PR01490">
    <property type="entry name" value="RTXTOXIND"/>
</dbReference>
<dbReference type="KEGG" id="cman:A9D14_16100"/>
<keyword evidence="14" id="KW-1185">Reference proteome</keyword>
<dbReference type="Pfam" id="PF26002">
    <property type="entry name" value="Beta-barrel_AprE"/>
    <property type="match status" value="1"/>
</dbReference>
<evidence type="ECO:0000256" key="5">
    <source>
        <dbReference type="ARBA" id="ARBA00022519"/>
    </source>
</evidence>
<dbReference type="Gene3D" id="2.40.30.170">
    <property type="match status" value="1"/>
</dbReference>
<proteinExistence type="inferred from homology"/>
<dbReference type="STRING" id="450378.GCA_001661675_03236"/>
<feature type="domain" description="AprE-like long alpha-helical hairpin" evidence="11">
    <location>
        <begin position="95"/>
        <end position="275"/>
    </location>
</feature>
<dbReference type="InterPro" id="IPR058982">
    <property type="entry name" value="Beta-barrel_AprE"/>
</dbReference>